<reference evidence="5 6" key="1">
    <citation type="submission" date="2020-08" db="EMBL/GenBank/DDBJ databases">
        <title>Genomic Encyclopedia of Type Strains, Phase IV (KMG-IV): sequencing the most valuable type-strain genomes for metagenomic binning, comparative biology and taxonomic classification.</title>
        <authorList>
            <person name="Goeker M."/>
        </authorList>
    </citation>
    <scope>NUCLEOTIDE SEQUENCE [LARGE SCALE GENOMIC DNA]</scope>
    <source>
        <strain evidence="5 6">DSM 22071</strain>
    </source>
</reference>
<name>A0A7W8DFY4_9BACT</name>
<dbReference type="Pfam" id="PF01541">
    <property type="entry name" value="GIY-YIG"/>
    <property type="match status" value="1"/>
</dbReference>
<keyword evidence="6" id="KW-1185">Reference proteome</keyword>
<evidence type="ECO:0000256" key="2">
    <source>
        <dbReference type="ARBA" id="ARBA00022747"/>
    </source>
</evidence>
<evidence type="ECO:0000256" key="1">
    <source>
        <dbReference type="ARBA" id="ARBA00010923"/>
    </source>
</evidence>
<dbReference type="InterPro" id="IPR000055">
    <property type="entry name" value="Restrct_endonuc_typeI_TRD"/>
</dbReference>
<dbReference type="InterPro" id="IPR000305">
    <property type="entry name" value="GIY-YIG_endonuc"/>
</dbReference>
<dbReference type="CDD" id="cd10456">
    <property type="entry name" value="GIY-YIG_UPF0213"/>
    <property type="match status" value="1"/>
</dbReference>
<protein>
    <submittedName>
        <fullName evidence="5">Restriction endonuclease S subunit</fullName>
    </submittedName>
</protein>
<dbReference type="InterPro" id="IPR052021">
    <property type="entry name" value="Type-I_RS_S_subunit"/>
</dbReference>
<dbReference type="Gene3D" id="3.40.1440.10">
    <property type="entry name" value="GIY-YIG endonuclease"/>
    <property type="match status" value="1"/>
</dbReference>
<dbReference type="GO" id="GO:0003677">
    <property type="term" value="F:DNA binding"/>
    <property type="evidence" value="ECO:0007669"/>
    <property type="project" value="UniProtKB-KW"/>
</dbReference>
<dbReference type="Pfam" id="PF01420">
    <property type="entry name" value="Methylase_S"/>
    <property type="match status" value="2"/>
</dbReference>
<keyword evidence="3" id="KW-0238">DNA-binding</keyword>
<dbReference type="Proteomes" id="UP000528322">
    <property type="component" value="Unassembled WGS sequence"/>
</dbReference>
<evidence type="ECO:0000313" key="6">
    <source>
        <dbReference type="Proteomes" id="UP000528322"/>
    </source>
</evidence>
<dbReference type="RefSeq" id="WP_183728334.1">
    <property type="nucleotide sequence ID" value="NZ_JACHID010000001.1"/>
</dbReference>
<dbReference type="PANTHER" id="PTHR30408:SF13">
    <property type="entry name" value="TYPE I RESTRICTION ENZYME HINDI SPECIFICITY SUBUNIT"/>
    <property type="match status" value="1"/>
</dbReference>
<keyword evidence="5" id="KW-0255">Endonuclease</keyword>
<evidence type="ECO:0000256" key="3">
    <source>
        <dbReference type="ARBA" id="ARBA00023125"/>
    </source>
</evidence>
<evidence type="ECO:0000313" key="5">
    <source>
        <dbReference type="EMBL" id="MBB5020820.1"/>
    </source>
</evidence>
<organism evidence="5 6">
    <name type="scientific">Desulfurispira natronophila</name>
    <dbReference type="NCBI Taxonomy" id="682562"/>
    <lineage>
        <taxon>Bacteria</taxon>
        <taxon>Pseudomonadati</taxon>
        <taxon>Chrysiogenota</taxon>
        <taxon>Chrysiogenia</taxon>
        <taxon>Chrysiogenales</taxon>
        <taxon>Chrysiogenaceae</taxon>
        <taxon>Desulfurispira</taxon>
    </lineage>
</organism>
<proteinExistence type="inferred from homology"/>
<comment type="similarity">
    <text evidence="1">Belongs to the type-I restriction system S methylase family.</text>
</comment>
<evidence type="ECO:0000259" key="4">
    <source>
        <dbReference type="PROSITE" id="PS50164"/>
    </source>
</evidence>
<dbReference type="AlphaFoldDB" id="A0A7W8DFY4"/>
<dbReference type="GO" id="GO:0009307">
    <property type="term" value="P:DNA restriction-modification system"/>
    <property type="evidence" value="ECO:0007669"/>
    <property type="project" value="UniProtKB-KW"/>
</dbReference>
<gene>
    <name evidence="5" type="ORF">HNR37_000123</name>
</gene>
<keyword evidence="5" id="KW-0378">Hydrolase</keyword>
<dbReference type="SUPFAM" id="SSF116734">
    <property type="entry name" value="DNA methylase specificity domain"/>
    <property type="match status" value="2"/>
</dbReference>
<dbReference type="CDD" id="cd17278">
    <property type="entry name" value="RMtype1_S_LdeBORF1052P-TRD2-CR2"/>
    <property type="match status" value="1"/>
</dbReference>
<dbReference type="Gene3D" id="1.10.287.1120">
    <property type="entry name" value="Bipartite methylase S protein"/>
    <property type="match status" value="1"/>
</dbReference>
<dbReference type="PROSITE" id="PS50164">
    <property type="entry name" value="GIY_YIG"/>
    <property type="match status" value="1"/>
</dbReference>
<sequence length="549" mass="60576">MSAELGHFAKVQGGFAFKSKDFGSEGIPVIKIANVTGGGFVDLSSYECIQPDFYPKIGQFLTERDDVLIAMTGANVGKVVRISHEQPQCAINQRVGRLQLKAHCDYSKDFFYYLTSSPTGYKHFVGAAYGSAQPNISAALIEKLQIPNISPAIANQASSFLRQIDDKIHLNHQINQTLEQMAQAIFKSWFVDFEPVKAKIAALEAGLPAPREGIFYTYALECGDGSLYIGQTDNLRRRWHEHRMGKGAQWTKARLPLRIAHFEECDSRECAVAKEKEWKTTAGRRNLKKLIANGATRQAGGSEEDALLAAMQAISGNGEAELTRLQAEQPEQYAELRATAELFPSAMQDSEFGEIPEGWEIPNFEDIVSAKQGKYLAKDKMCPLSSTESNVPVWGGNGILGYTAKYSYSSPVVLMTCRGSNCGLIRHTESESWVSNNAFACTPKIGSVWFLLTYFNASSFEDCISGSAQPQITYSALRSKRLAFPVKENACDRYSELTLVLFDQILQLREESSTLEILRDTLLPKLLTGELSVSEAKVLAVGGQEHANV</sequence>
<dbReference type="Gene3D" id="3.90.220.20">
    <property type="entry name" value="DNA methylase specificity domains"/>
    <property type="match status" value="2"/>
</dbReference>
<keyword evidence="2" id="KW-0680">Restriction system</keyword>
<dbReference type="InterPro" id="IPR035901">
    <property type="entry name" value="GIY-YIG_endonuc_sf"/>
</dbReference>
<accession>A0A7W8DFY4</accession>
<dbReference type="SUPFAM" id="SSF82771">
    <property type="entry name" value="GIY-YIG endonuclease"/>
    <property type="match status" value="1"/>
</dbReference>
<dbReference type="PANTHER" id="PTHR30408">
    <property type="entry name" value="TYPE-1 RESTRICTION ENZYME ECOKI SPECIFICITY PROTEIN"/>
    <property type="match status" value="1"/>
</dbReference>
<dbReference type="GO" id="GO:0004519">
    <property type="term" value="F:endonuclease activity"/>
    <property type="evidence" value="ECO:0007669"/>
    <property type="project" value="UniProtKB-KW"/>
</dbReference>
<dbReference type="EMBL" id="JACHID010000001">
    <property type="protein sequence ID" value="MBB5020820.1"/>
    <property type="molecule type" value="Genomic_DNA"/>
</dbReference>
<keyword evidence="5" id="KW-0540">Nuclease</keyword>
<dbReference type="InterPro" id="IPR044946">
    <property type="entry name" value="Restrct_endonuc_typeI_TRD_sf"/>
</dbReference>
<comment type="caution">
    <text evidence="5">The sequence shown here is derived from an EMBL/GenBank/DDBJ whole genome shotgun (WGS) entry which is preliminary data.</text>
</comment>
<feature type="domain" description="GIY-YIG" evidence="4">
    <location>
        <begin position="213"/>
        <end position="290"/>
    </location>
</feature>